<accession>A0A251SDV2</accession>
<dbReference type="AlphaFoldDB" id="A0A251SDV2"/>
<evidence type="ECO:0000256" key="1">
    <source>
        <dbReference type="SAM" id="MobiDB-lite"/>
    </source>
</evidence>
<dbReference type="Gramene" id="mRNA:HanXRQr2_Chr14g0623701">
    <property type="protein sequence ID" value="mRNA:HanXRQr2_Chr14g0623701"/>
    <property type="gene ID" value="HanXRQr2_Chr14g0623701"/>
</dbReference>
<keyword evidence="4" id="KW-1185">Reference proteome</keyword>
<dbReference type="EMBL" id="MNCJ02000329">
    <property type="protein sequence ID" value="KAF5767381.1"/>
    <property type="molecule type" value="Genomic_DNA"/>
</dbReference>
<dbReference type="InParanoid" id="A0A251SDV2"/>
<protein>
    <submittedName>
        <fullName evidence="3">Uncharacterized protein</fullName>
    </submittedName>
</protein>
<reference evidence="2" key="3">
    <citation type="submission" date="2020-06" db="EMBL/GenBank/DDBJ databases">
        <title>Helianthus annuus Genome sequencing and assembly Release 2.</title>
        <authorList>
            <person name="Gouzy J."/>
            <person name="Langlade N."/>
            <person name="Munos S."/>
        </authorList>
    </citation>
    <scope>NUCLEOTIDE SEQUENCE</scope>
    <source>
        <tissue evidence="2">Leaves</tissue>
    </source>
</reference>
<feature type="region of interest" description="Disordered" evidence="1">
    <location>
        <begin position="36"/>
        <end position="55"/>
    </location>
</feature>
<gene>
    <name evidence="3" type="ORF">HannXRQ_Chr14g0429921</name>
    <name evidence="2" type="ORF">HanXRQr2_Chr14g0623701</name>
</gene>
<reference evidence="2 4" key="1">
    <citation type="journal article" date="2017" name="Nature">
        <title>The sunflower genome provides insights into oil metabolism, flowering and Asterid evolution.</title>
        <authorList>
            <person name="Badouin H."/>
            <person name="Gouzy J."/>
            <person name="Grassa C.J."/>
            <person name="Murat F."/>
            <person name="Staton S.E."/>
            <person name="Cottret L."/>
            <person name="Lelandais-Briere C."/>
            <person name="Owens G.L."/>
            <person name="Carrere S."/>
            <person name="Mayjonade B."/>
            <person name="Legrand L."/>
            <person name="Gill N."/>
            <person name="Kane N.C."/>
            <person name="Bowers J.E."/>
            <person name="Hubner S."/>
            <person name="Bellec A."/>
            <person name="Berard A."/>
            <person name="Berges H."/>
            <person name="Blanchet N."/>
            <person name="Boniface M.C."/>
            <person name="Brunel D."/>
            <person name="Catrice O."/>
            <person name="Chaidir N."/>
            <person name="Claudel C."/>
            <person name="Donnadieu C."/>
            <person name="Faraut T."/>
            <person name="Fievet G."/>
            <person name="Helmstetter N."/>
            <person name="King M."/>
            <person name="Knapp S.J."/>
            <person name="Lai Z."/>
            <person name="Le Paslier M.C."/>
            <person name="Lippi Y."/>
            <person name="Lorenzon L."/>
            <person name="Mandel J.R."/>
            <person name="Marage G."/>
            <person name="Marchand G."/>
            <person name="Marquand E."/>
            <person name="Bret-Mestries E."/>
            <person name="Morien E."/>
            <person name="Nambeesan S."/>
            <person name="Nguyen T."/>
            <person name="Pegot-Espagnet P."/>
            <person name="Pouilly N."/>
            <person name="Raftis F."/>
            <person name="Sallet E."/>
            <person name="Schiex T."/>
            <person name="Thomas J."/>
            <person name="Vandecasteele C."/>
            <person name="Vares D."/>
            <person name="Vear F."/>
            <person name="Vautrin S."/>
            <person name="Crespi M."/>
            <person name="Mangin B."/>
            <person name="Burke J.M."/>
            <person name="Salse J."/>
            <person name="Munos S."/>
            <person name="Vincourt P."/>
            <person name="Rieseberg L.H."/>
            <person name="Langlade N.B."/>
        </authorList>
    </citation>
    <scope>NUCLEOTIDE SEQUENCE [LARGE SCALE GENOMIC DNA]</scope>
    <source>
        <strain evidence="4">cv. SF193</strain>
        <tissue evidence="2">Leaves</tissue>
    </source>
</reference>
<evidence type="ECO:0000313" key="4">
    <source>
        <dbReference type="Proteomes" id="UP000215914"/>
    </source>
</evidence>
<name>A0A251SDV2_HELAN</name>
<evidence type="ECO:0000313" key="2">
    <source>
        <dbReference type="EMBL" id="KAF5767381.1"/>
    </source>
</evidence>
<proteinExistence type="predicted"/>
<sequence length="55" mass="5965">MEGDFFMGFADLIFPDEDNSGMGITPDRCVPPYLAKGPRVWGGPDDNQGGDRQSS</sequence>
<organism evidence="3 4">
    <name type="scientific">Helianthus annuus</name>
    <name type="common">Common sunflower</name>
    <dbReference type="NCBI Taxonomy" id="4232"/>
    <lineage>
        <taxon>Eukaryota</taxon>
        <taxon>Viridiplantae</taxon>
        <taxon>Streptophyta</taxon>
        <taxon>Embryophyta</taxon>
        <taxon>Tracheophyta</taxon>
        <taxon>Spermatophyta</taxon>
        <taxon>Magnoliopsida</taxon>
        <taxon>eudicotyledons</taxon>
        <taxon>Gunneridae</taxon>
        <taxon>Pentapetalae</taxon>
        <taxon>asterids</taxon>
        <taxon>campanulids</taxon>
        <taxon>Asterales</taxon>
        <taxon>Asteraceae</taxon>
        <taxon>Asteroideae</taxon>
        <taxon>Heliantheae alliance</taxon>
        <taxon>Heliantheae</taxon>
        <taxon>Helianthus</taxon>
    </lineage>
</organism>
<reference evidence="3" key="2">
    <citation type="submission" date="2017-02" db="EMBL/GenBank/DDBJ databases">
        <title>Sunflower complete genome.</title>
        <authorList>
            <person name="Langlade N."/>
            <person name="Munos S."/>
        </authorList>
    </citation>
    <scope>NUCLEOTIDE SEQUENCE [LARGE SCALE GENOMIC DNA]</scope>
    <source>
        <tissue evidence="3">Leaves</tissue>
    </source>
</reference>
<dbReference type="Proteomes" id="UP000215914">
    <property type="component" value="Chromosome 14"/>
</dbReference>
<dbReference type="EMBL" id="CM007903">
    <property type="protein sequence ID" value="OTF97017.1"/>
    <property type="molecule type" value="Genomic_DNA"/>
</dbReference>
<evidence type="ECO:0000313" key="3">
    <source>
        <dbReference type="EMBL" id="OTF97017.1"/>
    </source>
</evidence>